<keyword evidence="2" id="KW-0049">Antioxidant</keyword>
<protein>
    <submittedName>
        <fullName evidence="7">Peroxiredoxin (BCP, PRXQ, DOT5)</fullName>
        <ecNumber evidence="7">1.11.1.15</ecNumber>
    </submittedName>
</protein>
<reference evidence="7" key="1">
    <citation type="journal article" date="2014" name="Genome Biol. Evol.">
        <title>Pangenome evidence for extensive interdomain horizontal transfer affecting lineage core and shell genes in uncultured planktonic thaumarchaeota and euryarchaeota.</title>
        <authorList>
            <person name="Deschamps P."/>
            <person name="Zivanovic Y."/>
            <person name="Moreira D."/>
            <person name="Rodriguez-Valera F."/>
            <person name="Lopez-Garcia P."/>
        </authorList>
    </citation>
    <scope>NUCLEOTIDE SEQUENCE</scope>
</reference>
<dbReference type="EC" id="1.11.1.15" evidence="7"/>
<dbReference type="GO" id="GO:0034599">
    <property type="term" value="P:cellular response to oxidative stress"/>
    <property type="evidence" value="ECO:0007669"/>
    <property type="project" value="TreeGrafter"/>
</dbReference>
<evidence type="ECO:0000256" key="5">
    <source>
        <dbReference type="ARBA" id="ARBA00023284"/>
    </source>
</evidence>
<accession>A0A075FIH0</accession>
<keyword evidence="3 7" id="KW-0560">Oxidoreductase</keyword>
<dbReference type="GO" id="GO:0005737">
    <property type="term" value="C:cytoplasm"/>
    <property type="evidence" value="ECO:0007669"/>
    <property type="project" value="TreeGrafter"/>
</dbReference>
<sequence length="90" mass="10277">MEIIGISRDSVSQHKKFKENLQLPFTLLSDPDRKVAESFEVPMHLGIFPSKSSFVIGPDNKIHYVYDWLFRPRQHVANILSAMSSVTSES</sequence>
<name>A0A075FIH0_9EURY</name>
<proteinExistence type="predicted"/>
<dbReference type="Gene3D" id="3.40.30.10">
    <property type="entry name" value="Glutaredoxin"/>
    <property type="match status" value="1"/>
</dbReference>
<feature type="domain" description="Alkyl hydroperoxide reductase subunit C/ Thiol specific antioxidant" evidence="6">
    <location>
        <begin position="2"/>
        <end position="64"/>
    </location>
</feature>
<evidence type="ECO:0000256" key="3">
    <source>
        <dbReference type="ARBA" id="ARBA00023002"/>
    </source>
</evidence>
<evidence type="ECO:0000256" key="2">
    <source>
        <dbReference type="ARBA" id="ARBA00022862"/>
    </source>
</evidence>
<evidence type="ECO:0000259" key="6">
    <source>
        <dbReference type="Pfam" id="PF00578"/>
    </source>
</evidence>
<dbReference type="PANTHER" id="PTHR42801:SF4">
    <property type="entry name" value="AHPC_TSA FAMILY PROTEIN"/>
    <property type="match status" value="1"/>
</dbReference>
<dbReference type="AlphaFoldDB" id="A0A075FIH0"/>
<evidence type="ECO:0000256" key="1">
    <source>
        <dbReference type="ARBA" id="ARBA00022559"/>
    </source>
</evidence>
<dbReference type="GO" id="GO:0045454">
    <property type="term" value="P:cell redox homeostasis"/>
    <property type="evidence" value="ECO:0007669"/>
    <property type="project" value="TreeGrafter"/>
</dbReference>
<keyword evidence="1 7" id="KW-0575">Peroxidase</keyword>
<organism evidence="7">
    <name type="scientific">uncultured marine group II/III euryarchaeote AD1000_113_C07</name>
    <dbReference type="NCBI Taxonomy" id="1457718"/>
    <lineage>
        <taxon>Archaea</taxon>
        <taxon>Methanobacteriati</taxon>
        <taxon>Methanobacteriota</taxon>
        <taxon>environmental samples</taxon>
    </lineage>
</organism>
<dbReference type="SUPFAM" id="SSF52833">
    <property type="entry name" value="Thioredoxin-like"/>
    <property type="match status" value="1"/>
</dbReference>
<keyword evidence="5" id="KW-0676">Redox-active center</keyword>
<dbReference type="GO" id="GO:0008379">
    <property type="term" value="F:thioredoxin peroxidase activity"/>
    <property type="evidence" value="ECO:0007669"/>
    <property type="project" value="TreeGrafter"/>
</dbReference>
<evidence type="ECO:0000256" key="4">
    <source>
        <dbReference type="ARBA" id="ARBA00023157"/>
    </source>
</evidence>
<dbReference type="InterPro" id="IPR036249">
    <property type="entry name" value="Thioredoxin-like_sf"/>
</dbReference>
<dbReference type="PANTHER" id="PTHR42801">
    <property type="entry name" value="THIOREDOXIN-DEPENDENT PEROXIDE REDUCTASE"/>
    <property type="match status" value="1"/>
</dbReference>
<dbReference type="InterPro" id="IPR050924">
    <property type="entry name" value="Peroxiredoxin_BCP/PrxQ"/>
</dbReference>
<gene>
    <name evidence="7" type="primary">BCP</name>
    <name evidence="7" type="synonym">DOT5</name>
    <name evidence="7" type="synonym">PRXQ</name>
</gene>
<dbReference type="InterPro" id="IPR000866">
    <property type="entry name" value="AhpC/TSA"/>
</dbReference>
<dbReference type="Pfam" id="PF00578">
    <property type="entry name" value="AhpC-TSA"/>
    <property type="match status" value="1"/>
</dbReference>
<dbReference type="EMBL" id="KF900332">
    <property type="protein sequence ID" value="AIE91250.1"/>
    <property type="molecule type" value="Genomic_DNA"/>
</dbReference>
<keyword evidence="4" id="KW-1015">Disulfide bond</keyword>
<evidence type="ECO:0000313" key="7">
    <source>
        <dbReference type="EMBL" id="AIE91250.1"/>
    </source>
</evidence>